<dbReference type="InterPro" id="IPR004888">
    <property type="entry name" value="Glycoside_hydrolase_63"/>
</dbReference>
<dbReference type="SUPFAM" id="SSF48208">
    <property type="entry name" value="Six-hairpin glycosidases"/>
    <property type="match status" value="1"/>
</dbReference>
<accession>A0A9P1JZ42</accession>
<evidence type="ECO:0000256" key="4">
    <source>
        <dbReference type="SAM" id="MobiDB-lite"/>
    </source>
</evidence>
<dbReference type="Proteomes" id="UP000007319">
    <property type="component" value="Plasmid AZOBR_p3"/>
</dbReference>
<evidence type="ECO:0000313" key="6">
    <source>
        <dbReference type="EMBL" id="CCD02557.1"/>
    </source>
</evidence>
<feature type="domain" description="Mannosylglycerate hydrolase MGH1-like glycoside hydrolase" evidence="5">
    <location>
        <begin position="711"/>
        <end position="882"/>
    </location>
</feature>
<protein>
    <recommendedName>
        <fullName evidence="5">Mannosylglycerate hydrolase MGH1-like glycoside hydrolase domain-containing protein</fullName>
    </recommendedName>
</protein>
<dbReference type="Pfam" id="PF22422">
    <property type="entry name" value="MGH1-like_GH"/>
    <property type="match status" value="2"/>
</dbReference>
<proteinExistence type="inferred from homology"/>
<geneLocation type="plasmid" evidence="6 7">
    <name>AZOBR_p3</name>
</geneLocation>
<dbReference type="EMBL" id="HE577330">
    <property type="protein sequence ID" value="CCD02557.1"/>
    <property type="molecule type" value="Genomic_DNA"/>
</dbReference>
<dbReference type="GO" id="GO:0006487">
    <property type="term" value="P:protein N-linked glycosylation"/>
    <property type="evidence" value="ECO:0007669"/>
    <property type="project" value="TreeGrafter"/>
</dbReference>
<keyword evidence="7" id="KW-1185">Reference proteome</keyword>
<keyword evidence="6" id="KW-0614">Plasmid</keyword>
<gene>
    <name evidence="6" type="ORF">AZOBR_p310299</name>
</gene>
<dbReference type="PANTHER" id="PTHR10412:SF11">
    <property type="entry name" value="MANNOSYL-OLIGOSACCHARIDE GLUCOSIDASE"/>
    <property type="match status" value="1"/>
</dbReference>
<keyword evidence="2" id="KW-0378">Hydrolase</keyword>
<dbReference type="PANTHER" id="PTHR10412">
    <property type="entry name" value="MANNOSYL-OLIGOSACCHARIDE GLUCOSIDASE"/>
    <property type="match status" value="1"/>
</dbReference>
<name>A0A9P1JZ42_9PROT</name>
<feature type="domain" description="Mannosylglycerate hydrolase MGH1-like glycoside hydrolase" evidence="5">
    <location>
        <begin position="441"/>
        <end position="545"/>
    </location>
</feature>
<feature type="region of interest" description="Disordered" evidence="4">
    <location>
        <begin position="1"/>
        <end position="32"/>
    </location>
</feature>
<organism evidence="6 7">
    <name type="scientific">Azospirillum baldaniorum</name>
    <dbReference type="NCBI Taxonomy" id="1064539"/>
    <lineage>
        <taxon>Bacteria</taxon>
        <taxon>Pseudomonadati</taxon>
        <taxon>Pseudomonadota</taxon>
        <taxon>Alphaproteobacteria</taxon>
        <taxon>Rhodospirillales</taxon>
        <taxon>Azospirillaceae</taxon>
        <taxon>Azospirillum</taxon>
    </lineage>
</organism>
<comment type="similarity">
    <text evidence="1">Belongs to the glycosyl hydrolase 63 family.</text>
</comment>
<evidence type="ECO:0000313" key="7">
    <source>
        <dbReference type="Proteomes" id="UP000007319"/>
    </source>
</evidence>
<dbReference type="AlphaFoldDB" id="A0A9P1JZ42"/>
<dbReference type="InterPro" id="IPR054491">
    <property type="entry name" value="MGH1-like_GH"/>
</dbReference>
<dbReference type="Gene3D" id="1.50.10.10">
    <property type="match status" value="1"/>
</dbReference>
<evidence type="ECO:0000256" key="2">
    <source>
        <dbReference type="ARBA" id="ARBA00022801"/>
    </source>
</evidence>
<sequence length="917" mass="104833">MKGKRMGNTVRGDAVPPRGNGTSGSTAEHERLRECQEHGAGWKKWGPYLSERQWGTVREDYSESGDAWNYFPHDHARSRAYRWGEDGLAGICDDRQILCFALALWNGQDPILKERLFGLTNNEGNHGEDVKEYYFYLDSTPTHSYMKYLYKYPQGAYPYDDLVHTNRRRTKQDPEYELLDTGVFDQDRYFDVFIEYAKASADDLLIRITVSNRGPEPATLHVLPTLWFRNTWSWRDGAKRPVLRQAAPGVIAASHPDLGGRFLSCDGAAALLFTENETNTERLFDTPNRIPYVKDGIGNYVVHGREDAVNPEHSGTKVSAHYPITVGAGQSVALRLRLHDGETADPFGNDFDVVMEARRREADEFYATVVPPSLDADAANVMRQALAGMLWSKQFYYYDVDRWLEERGSDRLSPQRHAPRNEHWHHMENAHILSMPDKWEYPWYAAWDLAFHVLALTMVDENFGKQQLDLMLRHRYQHPSGQIPAYEWNFGDVNPPVHAWATIFTFRLEAARRGQGDVEWLERSFHKLLLNFTWWVNRKDRTGSNVFEGGFLGLDNIGVFDRSAPLPTGGYLEQADGTAWMALFCQNMLEIAAELAMSRPAYADMALKFFEHFLWIATSMLRAGGGTGMWDEADGFFYDVLRLPDGRTERLKVRSMVGLLPLCAVTVFDGEMLEKYPEIRQNARRFLEARPELRAFIHDPVTCGQGGRRLAAILDESKLRRVLAAMLDEKEFLSPYGIRALSRHHAEHPYVFRVGTQEYRVSYLPAESDSGMFGGNSNWRGPIWMPVNGLIIRALLQYYLYYGDAFTIECPTGSGRHMTLYQVAEELARRLTSIFIRDANDRRPVYGGTRKFQEDPHWRDNLLFYEYFHGDNGAGIGASHQTGWTGIIARIMHLFATATAEQMLELGKKAATLEAEP</sequence>
<reference evidence="6 7" key="1">
    <citation type="journal article" date="2011" name="PLoS Genet.">
        <title>Azospirillum genomes reveal transition of bacteria from aquatic to terrestrial environments.</title>
        <authorList>
            <person name="Wisniewski-Dye F."/>
            <person name="Borziak K."/>
            <person name="Khalsa-Moyers G."/>
            <person name="Alexandre G."/>
            <person name="Sukharnikov L.O."/>
            <person name="Wuichet K."/>
            <person name="Hurst G.B."/>
            <person name="McDonald W.H."/>
            <person name="Robertson J.S."/>
            <person name="Barbe V."/>
            <person name="Calteau A."/>
            <person name="Rouy Z."/>
            <person name="Mangenot S."/>
            <person name="Prigent-Combaret C."/>
            <person name="Normand P."/>
            <person name="Boyer M."/>
            <person name="Siguier P."/>
            <person name="Dessaux Y."/>
            <person name="Elmerich C."/>
            <person name="Condemine G."/>
            <person name="Krishnen G."/>
            <person name="Kennedy I."/>
            <person name="Paterson A.H."/>
            <person name="Gonzalez V."/>
            <person name="Mavingui P."/>
            <person name="Zhulin I.B."/>
        </authorList>
    </citation>
    <scope>NUCLEOTIDE SEQUENCE [LARGE SCALE GENOMIC DNA]</scope>
    <source>
        <strain evidence="6 7">Sp245</strain>
    </source>
</reference>
<dbReference type="InterPro" id="IPR012341">
    <property type="entry name" value="6hp_glycosidase-like_sf"/>
</dbReference>
<dbReference type="KEGG" id="abs:AZOBR_p310299"/>
<keyword evidence="3" id="KW-0326">Glycosidase</keyword>
<dbReference type="InterPro" id="IPR008928">
    <property type="entry name" value="6-hairpin_glycosidase_sf"/>
</dbReference>
<evidence type="ECO:0000259" key="5">
    <source>
        <dbReference type="Pfam" id="PF22422"/>
    </source>
</evidence>
<dbReference type="RefSeq" id="WP_014199077.1">
    <property type="nucleotide sequence ID" value="NC_016595.1"/>
</dbReference>
<evidence type="ECO:0000256" key="3">
    <source>
        <dbReference type="ARBA" id="ARBA00023295"/>
    </source>
</evidence>
<evidence type="ECO:0000256" key="1">
    <source>
        <dbReference type="ARBA" id="ARBA00010833"/>
    </source>
</evidence>
<dbReference type="GO" id="GO:0004573">
    <property type="term" value="F:Glc3Man9GlcNAc2 oligosaccharide glucosidase activity"/>
    <property type="evidence" value="ECO:0007669"/>
    <property type="project" value="InterPro"/>
</dbReference>
<dbReference type="GO" id="GO:0009311">
    <property type="term" value="P:oligosaccharide metabolic process"/>
    <property type="evidence" value="ECO:0007669"/>
    <property type="project" value="InterPro"/>
</dbReference>